<feature type="transmembrane region" description="Helical" evidence="5">
    <location>
        <begin position="429"/>
        <end position="456"/>
    </location>
</feature>
<keyword evidence="5" id="KW-1133">Transmembrane helix</keyword>
<accession>A0ABD3QFJ2</accession>
<keyword evidence="8" id="KW-1185">Reference proteome</keyword>
<keyword evidence="2 4" id="KW-0863">Zinc-finger</keyword>
<keyword evidence="1" id="KW-0479">Metal-binding</keyword>
<gene>
    <name evidence="7" type="ORF">HJC23_000190</name>
</gene>
<dbReference type="Proteomes" id="UP001516023">
    <property type="component" value="Unassembled WGS sequence"/>
</dbReference>
<keyword evidence="5" id="KW-0812">Transmembrane</keyword>
<feature type="transmembrane region" description="Helical" evidence="5">
    <location>
        <begin position="293"/>
        <end position="313"/>
    </location>
</feature>
<dbReference type="EMBL" id="JABMIG020000047">
    <property type="protein sequence ID" value="KAL3798276.1"/>
    <property type="molecule type" value="Genomic_DNA"/>
</dbReference>
<feature type="transmembrane region" description="Helical" evidence="5">
    <location>
        <begin position="546"/>
        <end position="567"/>
    </location>
</feature>
<dbReference type="InterPro" id="IPR002893">
    <property type="entry name" value="Znf_MYND"/>
</dbReference>
<name>A0ABD3QFJ2_9STRA</name>
<feature type="transmembrane region" description="Helical" evidence="5">
    <location>
        <begin position="579"/>
        <end position="598"/>
    </location>
</feature>
<evidence type="ECO:0000313" key="8">
    <source>
        <dbReference type="Proteomes" id="UP001516023"/>
    </source>
</evidence>
<dbReference type="AlphaFoldDB" id="A0ABD3QFJ2"/>
<sequence>MAATTSTNSAPPRCGHCSTRSPTLLLCTGCRHTHYCNSSCQASARKRHKSVCSPRILRVPAEDPWQLRRHADLSERERREIDERESKALSGLAQRVVEEKIRPTVLRQDVIAQLAEWFLDMLLGPALPYNKLKNFERDVLNDADLMADAEIYVETLPGCHVSLIERNRGDDKKRGVYPPPGDELRVNDQVLRTRCGVMVAEFSKRMNVSDEALQKKAMDEFYNYYKKTIMETRPRAYNSYTGLSACMGDAKFMKRSEEIVMFALGLTKELKEETDEEDDSQPDAFVTTAPPPMHTLIVFATAMLGCVIAMPSTQSLDEYATIDTFTTSIFKDGLFYFTPLALGVIRMTFAFICMVVTIAKVRNGVNLKLTYLPDSKLRKGIIKMSGLKTQGFFTAWSWNLLGIAFFLSGLAPLLVAYDKKQILLDNPWILRAALVSFEIAAPSALFISFIVTYSLWPTAYKTHGPTGTMGFKSWVSLFQHDANTFMVLLELCLMGGIPVKLSHASFAPLYAGVYQVFMWCMANYWVPKHGPVFLYFFVDTTLGKKTTLFMIGLLSVIFVSFLFFALLEMGVAKIEHSEHGVFPNFCCVFLISSLLMKFND</sequence>
<evidence type="ECO:0000256" key="2">
    <source>
        <dbReference type="ARBA" id="ARBA00022771"/>
    </source>
</evidence>
<evidence type="ECO:0000256" key="4">
    <source>
        <dbReference type="PROSITE-ProRule" id="PRU00134"/>
    </source>
</evidence>
<dbReference type="PROSITE" id="PS50865">
    <property type="entry name" value="ZF_MYND_2"/>
    <property type="match status" value="1"/>
</dbReference>
<feature type="transmembrane region" description="Helical" evidence="5">
    <location>
        <begin position="334"/>
        <end position="359"/>
    </location>
</feature>
<feature type="domain" description="MYND-type" evidence="6">
    <location>
        <begin position="14"/>
        <end position="52"/>
    </location>
</feature>
<evidence type="ECO:0000259" key="6">
    <source>
        <dbReference type="PROSITE" id="PS50865"/>
    </source>
</evidence>
<keyword evidence="3" id="KW-0862">Zinc</keyword>
<evidence type="ECO:0000256" key="3">
    <source>
        <dbReference type="ARBA" id="ARBA00022833"/>
    </source>
</evidence>
<protein>
    <recommendedName>
        <fullName evidence="6">MYND-type domain-containing protein</fullName>
    </recommendedName>
</protein>
<keyword evidence="5" id="KW-0472">Membrane</keyword>
<evidence type="ECO:0000256" key="5">
    <source>
        <dbReference type="SAM" id="Phobius"/>
    </source>
</evidence>
<dbReference type="Pfam" id="PF01753">
    <property type="entry name" value="zf-MYND"/>
    <property type="match status" value="1"/>
</dbReference>
<comment type="caution">
    <text evidence="7">The sequence shown here is derived from an EMBL/GenBank/DDBJ whole genome shotgun (WGS) entry which is preliminary data.</text>
</comment>
<feature type="transmembrane region" description="Helical" evidence="5">
    <location>
        <begin position="509"/>
        <end position="526"/>
    </location>
</feature>
<feature type="transmembrane region" description="Helical" evidence="5">
    <location>
        <begin position="396"/>
        <end position="417"/>
    </location>
</feature>
<evidence type="ECO:0000313" key="7">
    <source>
        <dbReference type="EMBL" id="KAL3798276.1"/>
    </source>
</evidence>
<dbReference type="Gene3D" id="6.10.140.2220">
    <property type="match status" value="1"/>
</dbReference>
<dbReference type="SUPFAM" id="SSF144232">
    <property type="entry name" value="HIT/MYND zinc finger-like"/>
    <property type="match status" value="1"/>
</dbReference>
<evidence type="ECO:0000256" key="1">
    <source>
        <dbReference type="ARBA" id="ARBA00022723"/>
    </source>
</evidence>
<dbReference type="PANTHER" id="PTHR12242">
    <property type="entry name" value="OS02G0130600 PROTEIN-RELATED"/>
    <property type="match status" value="1"/>
</dbReference>
<reference evidence="7 8" key="1">
    <citation type="journal article" date="2020" name="G3 (Bethesda)">
        <title>Improved Reference Genome for Cyclotella cryptica CCMP332, a Model for Cell Wall Morphogenesis, Salinity Adaptation, and Lipid Production in Diatoms (Bacillariophyta).</title>
        <authorList>
            <person name="Roberts W.R."/>
            <person name="Downey K.M."/>
            <person name="Ruck E.C."/>
            <person name="Traller J.C."/>
            <person name="Alverson A.J."/>
        </authorList>
    </citation>
    <scope>NUCLEOTIDE SEQUENCE [LARGE SCALE GENOMIC DNA]</scope>
    <source>
        <strain evidence="7 8">CCMP332</strain>
    </source>
</reference>
<proteinExistence type="predicted"/>
<dbReference type="PROSITE" id="PS01360">
    <property type="entry name" value="ZF_MYND_1"/>
    <property type="match status" value="1"/>
</dbReference>
<organism evidence="7 8">
    <name type="scientific">Cyclotella cryptica</name>
    <dbReference type="NCBI Taxonomy" id="29204"/>
    <lineage>
        <taxon>Eukaryota</taxon>
        <taxon>Sar</taxon>
        <taxon>Stramenopiles</taxon>
        <taxon>Ochrophyta</taxon>
        <taxon>Bacillariophyta</taxon>
        <taxon>Coscinodiscophyceae</taxon>
        <taxon>Thalassiosirophycidae</taxon>
        <taxon>Stephanodiscales</taxon>
        <taxon>Stephanodiscaceae</taxon>
        <taxon>Cyclotella</taxon>
    </lineage>
</organism>
<dbReference type="GO" id="GO:0008270">
    <property type="term" value="F:zinc ion binding"/>
    <property type="evidence" value="ECO:0007669"/>
    <property type="project" value="UniProtKB-KW"/>
</dbReference>
<dbReference type="PANTHER" id="PTHR12242:SF1">
    <property type="entry name" value="MYND-TYPE DOMAIN-CONTAINING PROTEIN"/>
    <property type="match status" value="1"/>
</dbReference>